<accession>A0A1I4XUX8</accession>
<keyword evidence="2" id="KW-1185">Reference proteome</keyword>
<name>A0A1I4XUX8_9NEIS</name>
<dbReference type="Proteomes" id="UP000242869">
    <property type="component" value="Unassembled WGS sequence"/>
</dbReference>
<proteinExistence type="predicted"/>
<dbReference type="EMBL" id="FOVE01000006">
    <property type="protein sequence ID" value="SFN29079.1"/>
    <property type="molecule type" value="Genomic_DNA"/>
</dbReference>
<evidence type="ECO:0000313" key="1">
    <source>
        <dbReference type="EMBL" id="SFN29079.1"/>
    </source>
</evidence>
<evidence type="ECO:0000313" key="2">
    <source>
        <dbReference type="Proteomes" id="UP000242869"/>
    </source>
</evidence>
<gene>
    <name evidence="1" type="ORF">SAMN05660284_01101</name>
</gene>
<protein>
    <submittedName>
        <fullName evidence="1">Uncharacterized protein</fullName>
    </submittedName>
</protein>
<organism evidence="1 2">
    <name type="scientific">Formivibrio citricus</name>
    <dbReference type="NCBI Taxonomy" id="83765"/>
    <lineage>
        <taxon>Bacteria</taxon>
        <taxon>Pseudomonadati</taxon>
        <taxon>Pseudomonadota</taxon>
        <taxon>Betaproteobacteria</taxon>
        <taxon>Neisseriales</taxon>
        <taxon>Chitinibacteraceae</taxon>
        <taxon>Formivibrio</taxon>
    </lineage>
</organism>
<dbReference type="AlphaFoldDB" id="A0A1I4XUX8"/>
<reference evidence="2" key="1">
    <citation type="submission" date="2016-10" db="EMBL/GenBank/DDBJ databases">
        <authorList>
            <person name="Varghese N."/>
            <person name="Submissions S."/>
        </authorList>
    </citation>
    <scope>NUCLEOTIDE SEQUENCE [LARGE SCALE GENOMIC DNA]</scope>
    <source>
        <strain evidence="2">DSM 6150</strain>
    </source>
</reference>
<sequence>MLTKSPFLIGFHLTSEEKEKDETENKTKNAIIFFMPTQI</sequence>